<feature type="region of interest" description="Disordered" evidence="2">
    <location>
        <begin position="59"/>
        <end position="84"/>
    </location>
</feature>
<dbReference type="InterPro" id="IPR023365">
    <property type="entry name" value="Sortase_dom-sf"/>
</dbReference>
<dbReference type="GO" id="GO:0016787">
    <property type="term" value="F:hydrolase activity"/>
    <property type="evidence" value="ECO:0007669"/>
    <property type="project" value="UniProtKB-KW"/>
</dbReference>
<keyword evidence="3" id="KW-0472">Membrane</keyword>
<dbReference type="Pfam" id="PF04203">
    <property type="entry name" value="Sortase"/>
    <property type="match status" value="1"/>
</dbReference>
<feature type="compositionally biased region" description="Low complexity" evidence="2">
    <location>
        <begin position="66"/>
        <end position="83"/>
    </location>
</feature>
<dbReference type="InterPro" id="IPR042001">
    <property type="entry name" value="Sortase_F"/>
</dbReference>
<gene>
    <name evidence="4" type="ORF">FCH28_11975</name>
</gene>
<dbReference type="AlphaFoldDB" id="A0A4V5ML64"/>
<protein>
    <submittedName>
        <fullName evidence="4">Class F sortase</fullName>
    </submittedName>
</protein>
<reference evidence="4 5" key="1">
    <citation type="submission" date="2019-04" db="EMBL/GenBank/DDBJ databases">
        <title>Streptomyces piniterrae sp. nov., a heliquinomycin-producing actinomycete isolated from rhizosphere soil of Pinus yunnanensis.</title>
        <authorList>
            <person name="Zhuang X."/>
            <person name="Zhao J."/>
        </authorList>
    </citation>
    <scope>NUCLEOTIDE SEQUENCE [LARGE SCALE GENOMIC DNA]</scope>
    <source>
        <strain evidence="5">jys28</strain>
    </source>
</reference>
<dbReference type="EMBL" id="SUMB01000003">
    <property type="protein sequence ID" value="TJZ55978.1"/>
    <property type="molecule type" value="Genomic_DNA"/>
</dbReference>
<dbReference type="Proteomes" id="UP000308697">
    <property type="component" value="Unassembled WGS sequence"/>
</dbReference>
<feature type="transmembrane region" description="Helical" evidence="3">
    <location>
        <begin position="21"/>
        <end position="39"/>
    </location>
</feature>
<evidence type="ECO:0000256" key="2">
    <source>
        <dbReference type="SAM" id="MobiDB-lite"/>
    </source>
</evidence>
<dbReference type="RefSeq" id="WP_136739785.1">
    <property type="nucleotide sequence ID" value="NZ_SUMB01000003.1"/>
</dbReference>
<accession>A0A4V5ML64</accession>
<dbReference type="OrthoDB" id="525039at2"/>
<evidence type="ECO:0000256" key="3">
    <source>
        <dbReference type="SAM" id="Phobius"/>
    </source>
</evidence>
<keyword evidence="1" id="KW-0378">Hydrolase</keyword>
<keyword evidence="5" id="KW-1185">Reference proteome</keyword>
<dbReference type="SUPFAM" id="SSF63817">
    <property type="entry name" value="Sortase"/>
    <property type="match status" value="1"/>
</dbReference>
<sequence>MRAEGDEGEAGRTGGPGRRHGQLLIGVAWAALLLGLWLWGRGMTGGTDLGAARVPTTGDVAAVGRPPEQAPQSPEEASPEQAPTVRTLPSARAGKASPYAHHAPLGLVSPRAHHALAASGAVKPGRITIGVLGVDAAIVERGHHGSGGASLSPPRSPDLVGWYADGPQPGAEGVAVLVGRVGGDARRAVFHGLGGVRPGDRVDVRRTDGSTAQFTVEDVRRYDREHLDVQRVHDARQPGRSELRLVGRGGGADPARRAGTTKVKVVVSAYLTGFQGAHADNAADG</sequence>
<dbReference type="Gene3D" id="2.40.260.10">
    <property type="entry name" value="Sortase"/>
    <property type="match status" value="1"/>
</dbReference>
<keyword evidence="3" id="KW-1133">Transmembrane helix</keyword>
<name>A0A4V5ML64_9ACTN</name>
<evidence type="ECO:0000256" key="1">
    <source>
        <dbReference type="ARBA" id="ARBA00022801"/>
    </source>
</evidence>
<comment type="caution">
    <text evidence="4">The sequence shown here is derived from an EMBL/GenBank/DDBJ whole genome shotgun (WGS) entry which is preliminary data.</text>
</comment>
<dbReference type="InterPro" id="IPR005754">
    <property type="entry name" value="Sortase"/>
</dbReference>
<evidence type="ECO:0000313" key="4">
    <source>
        <dbReference type="EMBL" id="TJZ55978.1"/>
    </source>
</evidence>
<proteinExistence type="predicted"/>
<organism evidence="4 5">
    <name type="scientific">Streptomyces piniterrae</name>
    <dbReference type="NCBI Taxonomy" id="2571125"/>
    <lineage>
        <taxon>Bacteria</taxon>
        <taxon>Bacillati</taxon>
        <taxon>Actinomycetota</taxon>
        <taxon>Actinomycetes</taxon>
        <taxon>Kitasatosporales</taxon>
        <taxon>Streptomycetaceae</taxon>
        <taxon>Streptomyces</taxon>
    </lineage>
</organism>
<dbReference type="CDD" id="cd05829">
    <property type="entry name" value="Sortase_F"/>
    <property type="match status" value="1"/>
</dbReference>
<feature type="region of interest" description="Disordered" evidence="2">
    <location>
        <begin position="1"/>
        <end position="20"/>
    </location>
</feature>
<keyword evidence="3" id="KW-0812">Transmembrane</keyword>
<evidence type="ECO:0000313" key="5">
    <source>
        <dbReference type="Proteomes" id="UP000308697"/>
    </source>
</evidence>